<protein>
    <submittedName>
        <fullName evidence="2">Uncharacterized protein</fullName>
    </submittedName>
</protein>
<evidence type="ECO:0000256" key="1">
    <source>
        <dbReference type="SAM" id="Phobius"/>
    </source>
</evidence>
<reference evidence="2" key="2">
    <citation type="journal article" date="2015" name="Fish Shellfish Immunol.">
        <title>Early steps in the European eel (Anguilla anguilla)-Vibrio vulnificus interaction in the gills: Role of the RtxA13 toxin.</title>
        <authorList>
            <person name="Callol A."/>
            <person name="Pajuelo D."/>
            <person name="Ebbesson L."/>
            <person name="Teles M."/>
            <person name="MacKenzie S."/>
            <person name="Amaro C."/>
        </authorList>
    </citation>
    <scope>NUCLEOTIDE SEQUENCE</scope>
</reference>
<sequence>MPFIFKVIYIVDCTCPFFYSFLAAIFVPPLPHSYMRKILVTHLISHSIKYIV</sequence>
<feature type="transmembrane region" description="Helical" evidence="1">
    <location>
        <begin position="7"/>
        <end position="27"/>
    </location>
</feature>
<accession>A0A0E9Q601</accession>
<keyword evidence="1" id="KW-1133">Transmembrane helix</keyword>
<evidence type="ECO:0000313" key="2">
    <source>
        <dbReference type="EMBL" id="JAH11740.1"/>
    </source>
</evidence>
<organism evidence="2">
    <name type="scientific">Anguilla anguilla</name>
    <name type="common">European freshwater eel</name>
    <name type="synonym">Muraena anguilla</name>
    <dbReference type="NCBI Taxonomy" id="7936"/>
    <lineage>
        <taxon>Eukaryota</taxon>
        <taxon>Metazoa</taxon>
        <taxon>Chordata</taxon>
        <taxon>Craniata</taxon>
        <taxon>Vertebrata</taxon>
        <taxon>Euteleostomi</taxon>
        <taxon>Actinopterygii</taxon>
        <taxon>Neopterygii</taxon>
        <taxon>Teleostei</taxon>
        <taxon>Anguilliformes</taxon>
        <taxon>Anguillidae</taxon>
        <taxon>Anguilla</taxon>
    </lineage>
</organism>
<dbReference type="AlphaFoldDB" id="A0A0E9Q601"/>
<keyword evidence="1" id="KW-0812">Transmembrane</keyword>
<name>A0A0E9Q601_ANGAN</name>
<dbReference type="EMBL" id="GBXM01096837">
    <property type="protein sequence ID" value="JAH11740.1"/>
    <property type="molecule type" value="Transcribed_RNA"/>
</dbReference>
<reference evidence="2" key="1">
    <citation type="submission" date="2014-11" db="EMBL/GenBank/DDBJ databases">
        <authorList>
            <person name="Amaro Gonzalez C."/>
        </authorList>
    </citation>
    <scope>NUCLEOTIDE SEQUENCE</scope>
</reference>
<proteinExistence type="predicted"/>
<keyword evidence="1" id="KW-0472">Membrane</keyword>